<evidence type="ECO:0000259" key="1">
    <source>
        <dbReference type="Pfam" id="PF14344"/>
    </source>
</evidence>
<accession>A0A4R0NC11</accession>
<dbReference type="RefSeq" id="WP_131608819.1">
    <property type="nucleotide sequence ID" value="NZ_SJSM01000005.1"/>
</dbReference>
<dbReference type="EMBL" id="SJSM01000005">
    <property type="protein sequence ID" value="TCC96522.1"/>
    <property type="molecule type" value="Genomic_DNA"/>
</dbReference>
<proteinExistence type="predicted"/>
<dbReference type="Pfam" id="PF14344">
    <property type="entry name" value="DUF4397"/>
    <property type="match status" value="1"/>
</dbReference>
<evidence type="ECO:0000313" key="2">
    <source>
        <dbReference type="EMBL" id="TCC96522.1"/>
    </source>
</evidence>
<keyword evidence="4" id="KW-1185">Reference proteome</keyword>
<sequence>MKTSNNLSSLIQKGTVLLLAAAIFASCKKDKVKPPVVLKPARLTVVHASPGGPEFTFLINDVAATPKAFTYNTVLDYQDVKAGDKQLSLVKKGTTDIIVKTPFTLKEQKSYTAFVTEKAPKAVFALFEDDLSAPTGENAKVRFANLSPDAPALDLIVGGKAEAALTKKAFKEATAFVNVAAAAELKFEIVENGKTVVLATLDKVKIEKGKVYTIWVKGLKDATDDTKLGLAVMTNK</sequence>
<evidence type="ECO:0000313" key="4">
    <source>
        <dbReference type="Proteomes" id="UP000291117"/>
    </source>
</evidence>
<reference evidence="3 5" key="2">
    <citation type="submission" date="2019-04" db="EMBL/GenBank/DDBJ databases">
        <title>Pedobacter sp. RP-1-16 sp. nov., isolated from Arctic soil.</title>
        <authorList>
            <person name="Dahal R.H."/>
            <person name="Kim D.-U."/>
        </authorList>
    </citation>
    <scope>NUCLEOTIDE SEQUENCE [LARGE SCALE GENOMIC DNA]</scope>
    <source>
        <strain evidence="3 5">RP-1-16</strain>
    </source>
</reference>
<dbReference type="OrthoDB" id="9792011at2"/>
<gene>
    <name evidence="2" type="ORF">EZ444_11115</name>
    <name evidence="3" type="ORF">FBD94_21300</name>
</gene>
<evidence type="ECO:0000313" key="5">
    <source>
        <dbReference type="Proteomes" id="UP000309594"/>
    </source>
</evidence>
<name>A0A4R0NC11_9SPHI</name>
<dbReference type="Proteomes" id="UP000291117">
    <property type="component" value="Unassembled WGS sequence"/>
</dbReference>
<protein>
    <submittedName>
        <fullName evidence="2">DUF4397 domain-containing protein</fullName>
    </submittedName>
</protein>
<comment type="caution">
    <text evidence="2">The sequence shown here is derived from an EMBL/GenBank/DDBJ whole genome shotgun (WGS) entry which is preliminary data.</text>
</comment>
<dbReference type="PROSITE" id="PS51257">
    <property type="entry name" value="PROKAR_LIPOPROTEIN"/>
    <property type="match status" value="1"/>
</dbReference>
<feature type="domain" description="DUF4397" evidence="1">
    <location>
        <begin position="41"/>
        <end position="155"/>
    </location>
</feature>
<dbReference type="Proteomes" id="UP000309594">
    <property type="component" value="Unassembled WGS sequence"/>
</dbReference>
<dbReference type="InterPro" id="IPR025510">
    <property type="entry name" value="DUF4397"/>
</dbReference>
<dbReference type="EMBL" id="SWDX01000010">
    <property type="protein sequence ID" value="TKC57169.1"/>
    <property type="molecule type" value="Genomic_DNA"/>
</dbReference>
<dbReference type="AlphaFoldDB" id="A0A4R0NC11"/>
<organism evidence="2 4">
    <name type="scientific">Pedobacter hiemivivus</name>
    <dbReference type="NCBI Taxonomy" id="2530454"/>
    <lineage>
        <taxon>Bacteria</taxon>
        <taxon>Pseudomonadati</taxon>
        <taxon>Bacteroidota</taxon>
        <taxon>Sphingobacteriia</taxon>
        <taxon>Sphingobacteriales</taxon>
        <taxon>Sphingobacteriaceae</taxon>
        <taxon>Pedobacter</taxon>
    </lineage>
</organism>
<evidence type="ECO:0000313" key="3">
    <source>
        <dbReference type="EMBL" id="TKC57169.1"/>
    </source>
</evidence>
<accession>A0A4U1G2Z1</accession>
<reference evidence="2 4" key="1">
    <citation type="submission" date="2019-02" db="EMBL/GenBank/DDBJ databases">
        <title>Pedobacter sp. RP-3-8 sp. nov., isolated from Arctic soil.</title>
        <authorList>
            <person name="Dahal R.H."/>
        </authorList>
    </citation>
    <scope>NUCLEOTIDE SEQUENCE [LARGE SCALE GENOMIC DNA]</scope>
    <source>
        <strain evidence="2 4">RP-3-8</strain>
    </source>
</reference>